<feature type="transmembrane region" description="Helical" evidence="6">
    <location>
        <begin position="30"/>
        <end position="51"/>
    </location>
</feature>
<sequence length="217" mass="23142">MLKRLAVEFFGTYLLVIAATGVIITQEVPFIGIAASPAIAVMIMILALGHFSDVHLNPAVSLAFLLLKKISLNTFMAYVGWQIVGGALGALTLRTIFTQKVAAEVRNGVPTMSAQTTYLTGFALELVMTAILVLVILLMTQDKANKSATSAPIAIALTIFVLILITGPIEGTGINPARWFGPALAGNYWDFWTIYTIAPMLGGALGAYAYRALAVHK</sequence>
<feature type="transmembrane region" description="Helical" evidence="6">
    <location>
        <begin position="189"/>
        <end position="210"/>
    </location>
</feature>
<dbReference type="GO" id="GO:0015267">
    <property type="term" value="F:channel activity"/>
    <property type="evidence" value="ECO:0007669"/>
    <property type="project" value="InterPro"/>
</dbReference>
<proteinExistence type="predicted"/>
<dbReference type="InterPro" id="IPR023271">
    <property type="entry name" value="Aquaporin-like"/>
</dbReference>
<dbReference type="AlphaFoldDB" id="A0A6J6HA13"/>
<keyword evidence="3 6" id="KW-0812">Transmembrane</keyword>
<feature type="transmembrane region" description="Helical" evidence="6">
    <location>
        <begin position="5"/>
        <end position="24"/>
    </location>
</feature>
<dbReference type="GO" id="GO:0016020">
    <property type="term" value="C:membrane"/>
    <property type="evidence" value="ECO:0007669"/>
    <property type="project" value="UniProtKB-SubCell"/>
</dbReference>
<feature type="transmembrane region" description="Helical" evidence="6">
    <location>
        <begin position="117"/>
        <end position="139"/>
    </location>
</feature>
<keyword evidence="5 6" id="KW-0472">Membrane</keyword>
<evidence type="ECO:0000313" key="7">
    <source>
        <dbReference type="EMBL" id="CAB4609806.1"/>
    </source>
</evidence>
<dbReference type="SUPFAM" id="SSF81338">
    <property type="entry name" value="Aquaporin-like"/>
    <property type="match status" value="1"/>
</dbReference>
<evidence type="ECO:0000256" key="6">
    <source>
        <dbReference type="SAM" id="Phobius"/>
    </source>
</evidence>
<accession>A0A6J6HA13</accession>
<organism evidence="7">
    <name type="scientific">freshwater metagenome</name>
    <dbReference type="NCBI Taxonomy" id="449393"/>
    <lineage>
        <taxon>unclassified sequences</taxon>
        <taxon>metagenomes</taxon>
        <taxon>ecological metagenomes</taxon>
    </lineage>
</organism>
<evidence type="ECO:0000256" key="1">
    <source>
        <dbReference type="ARBA" id="ARBA00004141"/>
    </source>
</evidence>
<dbReference type="EMBL" id="CAEZUS010000077">
    <property type="protein sequence ID" value="CAB4609806.1"/>
    <property type="molecule type" value="Genomic_DNA"/>
</dbReference>
<keyword evidence="4 6" id="KW-1133">Transmembrane helix</keyword>
<comment type="subcellular location">
    <subcellularLocation>
        <location evidence="1">Membrane</location>
        <topology evidence="1">Multi-pass membrane protein</topology>
    </subcellularLocation>
</comment>
<name>A0A6J6HA13_9ZZZZ</name>
<dbReference type="Gene3D" id="1.20.1080.10">
    <property type="entry name" value="Glycerol uptake facilitator protein"/>
    <property type="match status" value="1"/>
</dbReference>
<dbReference type="PROSITE" id="PS00221">
    <property type="entry name" value="MIP"/>
    <property type="match status" value="1"/>
</dbReference>
<reference evidence="7" key="1">
    <citation type="submission" date="2020-05" db="EMBL/GenBank/DDBJ databases">
        <authorList>
            <person name="Chiriac C."/>
            <person name="Salcher M."/>
            <person name="Ghai R."/>
            <person name="Kavagutti S V."/>
        </authorList>
    </citation>
    <scope>NUCLEOTIDE SEQUENCE</scope>
</reference>
<keyword evidence="2" id="KW-0813">Transport</keyword>
<dbReference type="PANTHER" id="PTHR45724:SF13">
    <property type="entry name" value="AQUAPORIN NIP1-1-RELATED"/>
    <property type="match status" value="1"/>
</dbReference>
<evidence type="ECO:0000256" key="2">
    <source>
        <dbReference type="ARBA" id="ARBA00022448"/>
    </source>
</evidence>
<evidence type="ECO:0000256" key="4">
    <source>
        <dbReference type="ARBA" id="ARBA00022989"/>
    </source>
</evidence>
<evidence type="ECO:0000256" key="3">
    <source>
        <dbReference type="ARBA" id="ARBA00022692"/>
    </source>
</evidence>
<dbReference type="PANTHER" id="PTHR45724">
    <property type="entry name" value="AQUAPORIN NIP2-1"/>
    <property type="match status" value="1"/>
</dbReference>
<evidence type="ECO:0000256" key="5">
    <source>
        <dbReference type="ARBA" id="ARBA00023136"/>
    </source>
</evidence>
<dbReference type="Pfam" id="PF00230">
    <property type="entry name" value="MIP"/>
    <property type="match status" value="1"/>
</dbReference>
<dbReference type="PRINTS" id="PR00783">
    <property type="entry name" value="MINTRINSICP"/>
</dbReference>
<dbReference type="InterPro" id="IPR034294">
    <property type="entry name" value="Aquaporin_transptr"/>
</dbReference>
<gene>
    <name evidence="7" type="ORF">UFOPK1852_00608</name>
</gene>
<feature type="transmembrane region" description="Helical" evidence="6">
    <location>
        <begin position="72"/>
        <end position="97"/>
    </location>
</feature>
<protein>
    <submittedName>
        <fullName evidence="7">Unannotated protein</fullName>
    </submittedName>
</protein>
<feature type="transmembrane region" description="Helical" evidence="6">
    <location>
        <begin position="151"/>
        <end position="169"/>
    </location>
</feature>
<dbReference type="InterPro" id="IPR000425">
    <property type="entry name" value="MIP"/>
</dbReference>
<dbReference type="InterPro" id="IPR022357">
    <property type="entry name" value="MIP_CS"/>
</dbReference>